<evidence type="ECO:0000259" key="2">
    <source>
        <dbReference type="PROSITE" id="PS50829"/>
    </source>
</evidence>
<dbReference type="Gene3D" id="3.30.1490.40">
    <property type="match status" value="1"/>
</dbReference>
<feature type="compositionally biased region" description="Basic and acidic residues" evidence="1">
    <location>
        <begin position="290"/>
        <end position="321"/>
    </location>
</feature>
<dbReference type="PROSITE" id="PS50829">
    <property type="entry name" value="GYF"/>
    <property type="match status" value="1"/>
</dbReference>
<feature type="compositionally biased region" description="Polar residues" evidence="1">
    <location>
        <begin position="57"/>
        <end position="70"/>
    </location>
</feature>
<dbReference type="SMART" id="SM00444">
    <property type="entry name" value="GYF"/>
    <property type="match status" value="1"/>
</dbReference>
<feature type="compositionally biased region" description="Basic and acidic residues" evidence="1">
    <location>
        <begin position="968"/>
        <end position="978"/>
    </location>
</feature>
<dbReference type="SUPFAM" id="SSF55277">
    <property type="entry name" value="GYF domain"/>
    <property type="match status" value="1"/>
</dbReference>
<dbReference type="GO" id="GO:0005829">
    <property type="term" value="C:cytosol"/>
    <property type="evidence" value="ECO:0007669"/>
    <property type="project" value="TreeGrafter"/>
</dbReference>
<organism evidence="3 4">
    <name type="scientific">Leptosia nina</name>
    <dbReference type="NCBI Taxonomy" id="320188"/>
    <lineage>
        <taxon>Eukaryota</taxon>
        <taxon>Metazoa</taxon>
        <taxon>Ecdysozoa</taxon>
        <taxon>Arthropoda</taxon>
        <taxon>Hexapoda</taxon>
        <taxon>Insecta</taxon>
        <taxon>Pterygota</taxon>
        <taxon>Neoptera</taxon>
        <taxon>Endopterygota</taxon>
        <taxon>Lepidoptera</taxon>
        <taxon>Glossata</taxon>
        <taxon>Ditrysia</taxon>
        <taxon>Papilionoidea</taxon>
        <taxon>Pieridae</taxon>
        <taxon>Pierinae</taxon>
        <taxon>Leptosia</taxon>
    </lineage>
</organism>
<dbReference type="Pfam" id="PF02213">
    <property type="entry name" value="GYF"/>
    <property type="match status" value="1"/>
</dbReference>
<feature type="region of interest" description="Disordered" evidence="1">
    <location>
        <begin position="914"/>
        <end position="937"/>
    </location>
</feature>
<sequence length="1468" mass="163064">MICLSTSVISTCNLILSWQLLIWEVKLYFSFQFIQLIGVMGSGTPIKFGPEWLRNFGRSQSGGTNRQNNEGLGILQPNHGNQTNSPRNPVTGAALLNQNITNASGTPNIAGAASSGARQANAPRIFLANLRYGREEMLALYDRGAVPPEQLKYFDALYQPRGKPPSALNIFEDEQTITTEGARGGLAVIPTTTLGERNNNVRGRVAAASPSVKRPPFLRSQSVNTSRGWNRARMSGLNSVSPDDEPPSLRPWSTSNGVPSRTTQTEQPEAPTNKLFRNRRPVSNTNWRQSGREEGDEWRMQEGNDRRSANLEREWPERPTQDRQQSWGGRRWADNVMTDDIPEWANDSAEAGAGTFDASGAFHGYSNDDSNLPPRQQEAFPLTRSKTAEEGSEEWWASEKAKKLSPKRLLSSGFTKMEKPQNSEVSEAPAARKAVTFSNIHENTEKTETKPNVEAKSRTNPDTKNPFSESKTFDALLRSDIDMSKANDDCSNFKSVMIASNNSLRQKHQNIVASTSDVNQETQRHSTVFQRIPEACELKNENNTDNATIQSAEEKIVEEIFEMSLDDISSMPHGPSVGMCVPLPTVNPPIQLGIPMPGMQKHGIPLNVTLPNHMPSNIQNIGLQNSALNSSLGLPMTPTNPVMMPSQGVLPQAMPNTGINSVLNVALHQHMKVMGAYQRNVTMLPPSNVPDSSLFMGQNNNSQIPLPNGHPQAPDMQNNMFPMPGIQHSAPQQQPFGSVFRGVPPTQPAPNRTSLADLWYYEDPEKQIQGPFTSKEMWSWYKAGFFRPSLMVRRACETMMNSLASYGPIVPFVQLDVFRLSNYENRPQPEAASHQNTLGIGDSLWSQPPASQDVMWMQTPMNRSESRVNNLPMYFWDSQPSTLPSTNMLPEDILREMKTEEEILAQIRGHQNVPVSRMPFPKDTVNSTTTTNASEDVLKRASNDLSTLEKTLQQDSTRKQPSPVVEVATEKKQAEEAPTKPPVPLEPEQSEANTLKVPQPVVAKIQPEMKEPKLQKPKSDTSVKNNGNGTKTKTKKAKEEKKDEAIAVEEEPIKPTEKRSVESSPSKAQKDVKPASRKEIEKEKKELIKDGFTIVKGIEKNNNKENKKKAEEAKAAEDAERKRKEEEKLAAEDDRKRTLAAIIKKQQDQLQQKQAAESVAKKAPWSTVANQTVATSKEGLSLAEIQKLEREKKLEQIKEQQHMMNIIAQQQAAAVAREQEMQAGLGWAKKRNSNNIATSQPIDENQTKRQIAAAVMAVTGSALEKAQSVPVISNHAPSLPWGNNSNGGFWDCPNQLTKSEPVKMDSKPVDFNKNKIKAHPQPALTNKKETSPAMEFETWCAQALGTWSSKIDVPTFVGFLKDIESPYEVKDYVKYYLGESKDSSDFSRQFLERRSKLLRVGTVTPSDDLCSPAMAINPRTTSLSDYQEVKGKGKKAKKNKMMKVDARILGFSVTAAEDRINVGDIDTA</sequence>
<dbReference type="InterPro" id="IPR035445">
    <property type="entry name" value="GYF-like_dom_sf"/>
</dbReference>
<feature type="region of interest" description="Disordered" evidence="1">
    <location>
        <begin position="441"/>
        <end position="471"/>
    </location>
</feature>
<keyword evidence="4" id="KW-1185">Reference proteome</keyword>
<feature type="compositionally biased region" description="Basic and acidic residues" evidence="1">
    <location>
        <begin position="1068"/>
        <end position="1089"/>
    </location>
</feature>
<dbReference type="InterPro" id="IPR003169">
    <property type="entry name" value="GYF"/>
</dbReference>
<proteinExistence type="predicted"/>
<feature type="compositionally biased region" description="Polar residues" evidence="1">
    <location>
        <begin position="251"/>
        <end position="267"/>
    </location>
</feature>
<feature type="region of interest" description="Disordered" evidence="1">
    <location>
        <begin position="57"/>
        <end position="90"/>
    </location>
</feature>
<name>A0AAV1K1K6_9NEOP</name>
<dbReference type="EMBL" id="CAVLEF010000279">
    <property type="protein sequence ID" value="CAK1554755.1"/>
    <property type="molecule type" value="Genomic_DNA"/>
</dbReference>
<feature type="compositionally biased region" description="Polar residues" evidence="1">
    <location>
        <begin position="924"/>
        <end position="934"/>
    </location>
</feature>
<reference evidence="3 4" key="1">
    <citation type="submission" date="2023-11" db="EMBL/GenBank/DDBJ databases">
        <authorList>
            <person name="Okamura Y."/>
        </authorList>
    </citation>
    <scope>NUCLEOTIDE SEQUENCE [LARGE SCALE GENOMIC DNA]</scope>
</reference>
<comment type="caution">
    <text evidence="3">The sequence shown here is derived from an EMBL/GenBank/DDBJ whole genome shotgun (WGS) entry which is preliminary data.</text>
</comment>
<accession>A0AAV1K1K6</accession>
<evidence type="ECO:0000313" key="4">
    <source>
        <dbReference type="Proteomes" id="UP001497472"/>
    </source>
</evidence>
<evidence type="ECO:0000313" key="3">
    <source>
        <dbReference type="EMBL" id="CAK1554755.1"/>
    </source>
</evidence>
<feature type="compositionally biased region" description="Polar residues" evidence="1">
    <location>
        <begin position="78"/>
        <end position="88"/>
    </location>
</feature>
<dbReference type="Proteomes" id="UP001497472">
    <property type="component" value="Unassembled WGS sequence"/>
</dbReference>
<feature type="compositionally biased region" description="Basic and acidic residues" evidence="1">
    <location>
        <begin position="1097"/>
        <end position="1137"/>
    </location>
</feature>
<feature type="domain" description="GYF" evidence="2">
    <location>
        <begin position="756"/>
        <end position="804"/>
    </location>
</feature>
<feature type="compositionally biased region" description="Low complexity" evidence="1">
    <location>
        <begin position="1140"/>
        <end position="1156"/>
    </location>
</feature>
<protein>
    <recommendedName>
        <fullName evidence="2">GYF domain-containing protein</fullName>
    </recommendedName>
</protein>
<feature type="compositionally biased region" description="Basic and acidic residues" evidence="1">
    <location>
        <begin position="1007"/>
        <end position="1021"/>
    </location>
</feature>
<feature type="compositionally biased region" description="Polar residues" evidence="1">
    <location>
        <begin position="219"/>
        <end position="228"/>
    </location>
</feature>
<gene>
    <name evidence="3" type="ORF">LNINA_LOCUS13628</name>
</gene>
<feature type="compositionally biased region" description="Basic and acidic residues" evidence="1">
    <location>
        <begin position="442"/>
        <end position="461"/>
    </location>
</feature>
<feature type="region of interest" description="Disordered" evidence="1">
    <location>
        <begin position="199"/>
        <end position="331"/>
    </location>
</feature>
<feature type="region of interest" description="Disordered" evidence="1">
    <location>
        <begin position="382"/>
        <end position="402"/>
    </location>
</feature>
<evidence type="ECO:0000256" key="1">
    <source>
        <dbReference type="SAM" id="MobiDB-lite"/>
    </source>
</evidence>
<dbReference type="PANTHER" id="PTHR14445:SF36">
    <property type="entry name" value="FI03272P-RELATED"/>
    <property type="match status" value="1"/>
</dbReference>
<feature type="compositionally biased region" description="Basic and acidic residues" evidence="1">
    <location>
        <begin position="1037"/>
        <end position="1061"/>
    </location>
</feature>
<dbReference type="InterPro" id="IPR051640">
    <property type="entry name" value="GRB10-interact_GYF"/>
</dbReference>
<dbReference type="PANTHER" id="PTHR14445">
    <property type="entry name" value="GRB10 INTERACTING GYF PROTEIN"/>
    <property type="match status" value="1"/>
</dbReference>
<feature type="region of interest" description="Disordered" evidence="1">
    <location>
        <begin position="951"/>
        <end position="1166"/>
    </location>
</feature>